<accession>A0A0G4I1B6</accession>
<evidence type="ECO:0000256" key="4">
    <source>
        <dbReference type="ARBA" id="ARBA00022729"/>
    </source>
</evidence>
<evidence type="ECO:0000256" key="5">
    <source>
        <dbReference type="ARBA" id="ARBA00023180"/>
    </source>
</evidence>
<dbReference type="PANTHER" id="PTHR13234">
    <property type="entry name" value="GAMMA-INTERFERON INDUCIBLE LYSOSOMAL THIOL REDUCTASE GILT"/>
    <property type="match status" value="1"/>
</dbReference>
<dbReference type="GO" id="GO:0005576">
    <property type="term" value="C:extracellular region"/>
    <property type="evidence" value="ECO:0007669"/>
    <property type="project" value="UniProtKB-SubCell"/>
</dbReference>
<keyword evidence="3" id="KW-0964">Secreted</keyword>
<name>A0A0G4I1B6_9ALVE</name>
<evidence type="ECO:0000256" key="2">
    <source>
        <dbReference type="ARBA" id="ARBA00005679"/>
    </source>
</evidence>
<keyword evidence="5" id="KW-0325">Glycoprotein</keyword>
<organism evidence="8">
    <name type="scientific">Chromera velia CCMP2878</name>
    <dbReference type="NCBI Taxonomy" id="1169474"/>
    <lineage>
        <taxon>Eukaryota</taxon>
        <taxon>Sar</taxon>
        <taxon>Alveolata</taxon>
        <taxon>Colpodellida</taxon>
        <taxon>Chromeraceae</taxon>
        <taxon>Chromera</taxon>
    </lineage>
</organism>
<keyword evidence="4 7" id="KW-0732">Signal</keyword>
<dbReference type="PhylomeDB" id="A0A0G4I1B6"/>
<reference evidence="8" key="1">
    <citation type="submission" date="2014-11" db="EMBL/GenBank/DDBJ databases">
        <authorList>
            <person name="Otto D Thomas"/>
            <person name="Naeem Raeece"/>
        </authorList>
    </citation>
    <scope>NUCLEOTIDE SEQUENCE</scope>
</reference>
<comment type="subcellular location">
    <subcellularLocation>
        <location evidence="1">Secreted</location>
    </subcellularLocation>
</comment>
<sequence length="374" mass="40517">MLLSRRSPLFWGFFFFAATLLPVPSTCLNNDALLSHQQPLDSSFLQGGADVVTGTPGGQKKKTKVELFYETLCPYSVSFISTTLKTFWEKKQLHPFVDVQLWPYGNAVIEKGKIACQHGAAECQMNMLQACMIDVAQNRPEVFLPLIVCFEERLETAKTLEGLFATCEKETGTTREEMKTVTACASTHKGAELMQKVADRTDSLTPPHEYVPWVLVDGERSEEALDGKLVDAVCKRIAASAETDKALPDVCKESLLSAEPPAHSSLPRGNEDQNGPEVGSPHPAVCYAESWMRSVSTSPSSEETERAAGAFNQGGIEWIDLSALVPPLSSDSSSFAVATTVPDLVPTSALEEAILSGSVKRLVGEGGKTVAMKK</sequence>
<evidence type="ECO:0000256" key="1">
    <source>
        <dbReference type="ARBA" id="ARBA00004613"/>
    </source>
</evidence>
<feature type="signal peptide" evidence="7">
    <location>
        <begin position="1"/>
        <end position="27"/>
    </location>
</feature>
<feature type="region of interest" description="Disordered" evidence="6">
    <location>
        <begin position="259"/>
        <end position="281"/>
    </location>
</feature>
<evidence type="ECO:0000256" key="3">
    <source>
        <dbReference type="ARBA" id="ARBA00022525"/>
    </source>
</evidence>
<protein>
    <recommendedName>
        <fullName evidence="9">Gamma-interferon-inducible lysosomal thiol reductase</fullName>
    </recommendedName>
</protein>
<evidence type="ECO:0000256" key="6">
    <source>
        <dbReference type="SAM" id="MobiDB-lite"/>
    </source>
</evidence>
<evidence type="ECO:0008006" key="9">
    <source>
        <dbReference type="Google" id="ProtNLM"/>
    </source>
</evidence>
<feature type="chain" id="PRO_5005192192" description="Gamma-interferon-inducible lysosomal thiol reductase" evidence="7">
    <location>
        <begin position="28"/>
        <end position="374"/>
    </location>
</feature>
<dbReference type="InterPro" id="IPR004911">
    <property type="entry name" value="Interferon-induced_GILT"/>
</dbReference>
<evidence type="ECO:0000256" key="7">
    <source>
        <dbReference type="SAM" id="SignalP"/>
    </source>
</evidence>
<proteinExistence type="inferred from homology"/>
<gene>
    <name evidence="8" type="ORF">Cvel_10083</name>
</gene>
<evidence type="ECO:0000313" key="8">
    <source>
        <dbReference type="EMBL" id="CEM50639.1"/>
    </source>
</evidence>
<comment type="similarity">
    <text evidence="2">Belongs to the GILT family.</text>
</comment>
<dbReference type="PANTHER" id="PTHR13234:SF8">
    <property type="entry name" value="GAMMA-INTERFERON-INDUCIBLE LYSOSOMAL THIOL REDUCTASE"/>
    <property type="match status" value="1"/>
</dbReference>
<dbReference type="VEuPathDB" id="CryptoDB:Cvel_10083"/>
<dbReference type="GO" id="GO:0016671">
    <property type="term" value="F:oxidoreductase activity, acting on a sulfur group of donors, disulfide as acceptor"/>
    <property type="evidence" value="ECO:0007669"/>
    <property type="project" value="InterPro"/>
</dbReference>
<dbReference type="Pfam" id="PF03227">
    <property type="entry name" value="GILT"/>
    <property type="match status" value="1"/>
</dbReference>
<dbReference type="AlphaFoldDB" id="A0A0G4I1B6"/>
<dbReference type="EMBL" id="CDMZ01004710">
    <property type="protein sequence ID" value="CEM50639.1"/>
    <property type="molecule type" value="Genomic_DNA"/>
</dbReference>